<dbReference type="Proteomes" id="UP000176864">
    <property type="component" value="Unassembled WGS sequence"/>
</dbReference>
<dbReference type="EMBL" id="MFEK01000010">
    <property type="protein sequence ID" value="OGE78968.1"/>
    <property type="molecule type" value="Genomic_DNA"/>
</dbReference>
<feature type="transmembrane region" description="Helical" evidence="1">
    <location>
        <begin position="20"/>
        <end position="39"/>
    </location>
</feature>
<name>A0A1F5NMW4_9BACT</name>
<keyword evidence="1" id="KW-0472">Membrane</keyword>
<sequence length="63" mass="6925">MATIVNNPDRSYEDFEGVGFLIGILVVILLGVLFFAYTLPSLRNNGSGTNINVPDRINVDVNR</sequence>
<proteinExistence type="predicted"/>
<keyword evidence="1" id="KW-1133">Transmembrane helix</keyword>
<dbReference type="STRING" id="1817824.A2751_00690"/>
<comment type="caution">
    <text evidence="2">The sequence shown here is derived from an EMBL/GenBank/DDBJ whole genome shotgun (WGS) entry which is preliminary data.</text>
</comment>
<gene>
    <name evidence="2" type="ORF">A2751_00690</name>
</gene>
<protein>
    <submittedName>
        <fullName evidence="2">Uncharacterized protein</fullName>
    </submittedName>
</protein>
<dbReference type="AlphaFoldDB" id="A0A1F5NMW4"/>
<keyword evidence="1" id="KW-0812">Transmembrane</keyword>
<evidence type="ECO:0000256" key="1">
    <source>
        <dbReference type="SAM" id="Phobius"/>
    </source>
</evidence>
<reference evidence="2 3" key="1">
    <citation type="journal article" date="2016" name="Nat. Commun.">
        <title>Thousands of microbial genomes shed light on interconnected biogeochemical processes in an aquifer system.</title>
        <authorList>
            <person name="Anantharaman K."/>
            <person name="Brown C.T."/>
            <person name="Hug L.A."/>
            <person name="Sharon I."/>
            <person name="Castelle C.J."/>
            <person name="Probst A.J."/>
            <person name="Thomas B.C."/>
            <person name="Singh A."/>
            <person name="Wilkins M.J."/>
            <person name="Karaoz U."/>
            <person name="Brodie E.L."/>
            <person name="Williams K.H."/>
            <person name="Hubbard S.S."/>
            <person name="Banfield J.F."/>
        </authorList>
    </citation>
    <scope>NUCLEOTIDE SEQUENCE [LARGE SCALE GENOMIC DNA]</scope>
</reference>
<evidence type="ECO:0000313" key="2">
    <source>
        <dbReference type="EMBL" id="OGE78968.1"/>
    </source>
</evidence>
<accession>A0A1F5NMW4</accession>
<organism evidence="2 3">
    <name type="scientific">Candidatus Doudnabacteria bacterium RIFCSPHIGHO2_01_FULL_46_14</name>
    <dbReference type="NCBI Taxonomy" id="1817824"/>
    <lineage>
        <taxon>Bacteria</taxon>
        <taxon>Candidatus Doudnaibacteriota</taxon>
    </lineage>
</organism>
<evidence type="ECO:0000313" key="3">
    <source>
        <dbReference type="Proteomes" id="UP000176864"/>
    </source>
</evidence>